<gene>
    <name evidence="3" type="primary">tnfaip2b</name>
</gene>
<dbReference type="Ensembl" id="ENSDCDT00010010573.1">
    <property type="protein sequence ID" value="ENSDCDP00010010078.1"/>
    <property type="gene ID" value="ENSDCDG00010004494.1"/>
</dbReference>
<comment type="similarity">
    <text evidence="1">Belongs to the SEC6 family.</text>
</comment>
<name>A0AAY4AMJ6_9TELE</name>
<reference evidence="3" key="2">
    <citation type="submission" date="2025-08" db="UniProtKB">
        <authorList>
            <consortium name="Ensembl"/>
        </authorList>
    </citation>
    <scope>IDENTIFICATION</scope>
</reference>
<dbReference type="GeneTree" id="ENSGT01030000234613"/>
<dbReference type="InterPro" id="IPR010326">
    <property type="entry name" value="EXOC3/Sec6"/>
</dbReference>
<proteinExistence type="inferred from homology"/>
<dbReference type="Gene3D" id="1.10.357.70">
    <property type="entry name" value="Exocyst complex component Sec6, C-terminal domain"/>
    <property type="match status" value="1"/>
</dbReference>
<dbReference type="GO" id="GO:0051601">
    <property type="term" value="P:exocyst localization"/>
    <property type="evidence" value="ECO:0007669"/>
    <property type="project" value="TreeGrafter"/>
</dbReference>
<evidence type="ECO:0000313" key="3">
    <source>
        <dbReference type="Ensembl" id="ENSDCDP00010010078.1"/>
    </source>
</evidence>
<accession>A0AAY4AMJ6</accession>
<feature type="coiled-coil region" evidence="2">
    <location>
        <begin position="511"/>
        <end position="541"/>
    </location>
</feature>
<reference evidence="3 4" key="1">
    <citation type="submission" date="2020-06" db="EMBL/GenBank/DDBJ databases">
        <authorList>
            <consortium name="Wellcome Sanger Institute Data Sharing"/>
        </authorList>
    </citation>
    <scope>NUCLEOTIDE SEQUENCE [LARGE SCALE GENOMIC DNA]</scope>
</reference>
<dbReference type="PANTHER" id="PTHR21292">
    <property type="entry name" value="EXOCYST COMPLEX COMPONENT SEC6-RELATED"/>
    <property type="match status" value="1"/>
</dbReference>
<reference evidence="3" key="3">
    <citation type="submission" date="2025-09" db="UniProtKB">
        <authorList>
            <consortium name="Ensembl"/>
        </authorList>
    </citation>
    <scope>IDENTIFICATION</scope>
</reference>
<evidence type="ECO:0008006" key="5">
    <source>
        <dbReference type="Google" id="ProtNLM"/>
    </source>
</evidence>
<dbReference type="GO" id="GO:0000145">
    <property type="term" value="C:exocyst"/>
    <property type="evidence" value="ECO:0007669"/>
    <property type="project" value="InterPro"/>
</dbReference>
<keyword evidence="4" id="KW-1185">Reference proteome</keyword>
<evidence type="ECO:0000256" key="2">
    <source>
        <dbReference type="SAM" id="Coils"/>
    </source>
</evidence>
<dbReference type="AlphaFoldDB" id="A0AAY4AMJ6"/>
<dbReference type="PANTHER" id="PTHR21292:SF4">
    <property type="entry name" value="TUMOR NECROSIS FACTOR ALPHA-INDUCED PROTEIN 2"/>
    <property type="match status" value="1"/>
</dbReference>
<dbReference type="GO" id="GO:0000149">
    <property type="term" value="F:SNARE binding"/>
    <property type="evidence" value="ECO:0007669"/>
    <property type="project" value="TreeGrafter"/>
</dbReference>
<dbReference type="InterPro" id="IPR042532">
    <property type="entry name" value="EXOC3/Sec6_C"/>
</dbReference>
<dbReference type="Pfam" id="PF06046">
    <property type="entry name" value="Sec6"/>
    <property type="match status" value="1"/>
</dbReference>
<protein>
    <recommendedName>
        <fullName evidence="5">Exocyst complex component Sec6</fullName>
    </recommendedName>
</protein>
<dbReference type="RefSeq" id="XP_028838865.1">
    <property type="nucleotide sequence ID" value="XM_028983032.1"/>
</dbReference>
<organism evidence="3 4">
    <name type="scientific">Denticeps clupeoides</name>
    <name type="common">denticle herring</name>
    <dbReference type="NCBI Taxonomy" id="299321"/>
    <lineage>
        <taxon>Eukaryota</taxon>
        <taxon>Metazoa</taxon>
        <taxon>Chordata</taxon>
        <taxon>Craniata</taxon>
        <taxon>Vertebrata</taxon>
        <taxon>Euteleostomi</taxon>
        <taxon>Actinopterygii</taxon>
        <taxon>Neopterygii</taxon>
        <taxon>Teleostei</taxon>
        <taxon>Clupei</taxon>
        <taxon>Clupeiformes</taxon>
        <taxon>Denticipitoidei</taxon>
        <taxon>Denticipitidae</taxon>
        <taxon>Denticeps</taxon>
    </lineage>
</organism>
<dbReference type="GO" id="GO:0006887">
    <property type="term" value="P:exocytosis"/>
    <property type="evidence" value="ECO:0007669"/>
    <property type="project" value="InterPro"/>
</dbReference>
<dbReference type="GeneID" id="114792143"/>
<dbReference type="Proteomes" id="UP000694580">
    <property type="component" value="Chromosome 1"/>
</dbReference>
<sequence length="650" mass="74532">MDRGSDRGMTILKFSKTASAQNSGQMRRLLGRIWKYVRGSSSPNHSSTMDKCQAEEQGTFEENLQRQQFTDASQQLFSREEQLFRLTQEGGTALTEEEKREWLGKLATDHKALLEKVWLTLKNSLNFTTEGDRQALAEAVRVIQQQEELDRLWAEVDVKKRPEWRPAECRHKHDTLLRKVVAERLEEAPPSPSDVSQESSLPQDIRRMGRQLQDDLLKVVRWVKCCYPAEMGVCQLYAKLYHQAFGDSLVKLTEFVQNNNDCFHILNWVNQYYPRILGNEELVVEIDSEQLGPLLPEEVLEPLKEQYLQQKEVEVEDWILKALSLQEKMYLNGDCLEMSDNCCHCALAIDVIQIIDGALISVQTVLGESKMPAQRIAAKFKNFFIRYQRHLEKVIRGNGLKTRDVLMANLTCLRQFRNYVDKNEALFQEQTTACLSIVTHLTNSCHAYFTNAIHVNMKETYRNIGNQNWLQEYSLVREKLLDGLHTHIQTLSGLDVSCKQDIVSQLHAEVVAEYVRRMMKKKLKLKDKEKQEEAAQALREDGEAIHTLFTKAGSGEHWLADVLPGIAELVKLQDPDAIQLELMALGNKYSDLSEVHVLALLHLKSNLSANDLKKIKKSFLSLKPKRKGSSELSQSVSVSADSFFSRIRVK</sequence>
<keyword evidence="2" id="KW-0175">Coiled coil</keyword>
<evidence type="ECO:0000313" key="4">
    <source>
        <dbReference type="Proteomes" id="UP000694580"/>
    </source>
</evidence>
<evidence type="ECO:0000256" key="1">
    <source>
        <dbReference type="ARBA" id="ARBA00009447"/>
    </source>
</evidence>